<dbReference type="EMBL" id="JACHMM010000001">
    <property type="protein sequence ID" value="MBB5791181.1"/>
    <property type="molecule type" value="Genomic_DNA"/>
</dbReference>
<feature type="transmembrane region" description="Helical" evidence="8">
    <location>
        <begin position="184"/>
        <end position="204"/>
    </location>
</feature>
<comment type="caution">
    <text evidence="10">The sequence shown here is derived from an EMBL/GenBank/DDBJ whole genome shotgun (WGS) entry which is preliminary data.</text>
</comment>
<feature type="transmembrane region" description="Helical" evidence="8">
    <location>
        <begin position="88"/>
        <end position="109"/>
    </location>
</feature>
<evidence type="ECO:0000256" key="8">
    <source>
        <dbReference type="SAM" id="Phobius"/>
    </source>
</evidence>
<feature type="transmembrane region" description="Helical" evidence="8">
    <location>
        <begin position="341"/>
        <end position="368"/>
    </location>
</feature>
<gene>
    <name evidence="10" type="ORF">HD601_005756</name>
</gene>
<evidence type="ECO:0000313" key="11">
    <source>
        <dbReference type="Proteomes" id="UP000542813"/>
    </source>
</evidence>
<feature type="compositionally biased region" description="Basic and acidic residues" evidence="7">
    <location>
        <begin position="648"/>
        <end position="663"/>
    </location>
</feature>
<dbReference type="InterPro" id="IPR020846">
    <property type="entry name" value="MFS_dom"/>
</dbReference>
<dbReference type="AlphaFoldDB" id="A0A7W9GWX0"/>
<evidence type="ECO:0000256" key="3">
    <source>
        <dbReference type="ARBA" id="ARBA00022475"/>
    </source>
</evidence>
<name>A0A7W9GWX0_9ACTN</name>
<feature type="transmembrane region" description="Helical" evidence="8">
    <location>
        <begin position="63"/>
        <end position="82"/>
    </location>
</feature>
<dbReference type="InterPro" id="IPR011701">
    <property type="entry name" value="MFS"/>
</dbReference>
<dbReference type="PANTHER" id="PTHR42718:SF46">
    <property type="entry name" value="BLR6921 PROTEIN"/>
    <property type="match status" value="1"/>
</dbReference>
<dbReference type="GO" id="GO:0022857">
    <property type="term" value="F:transmembrane transporter activity"/>
    <property type="evidence" value="ECO:0007669"/>
    <property type="project" value="InterPro"/>
</dbReference>
<feature type="transmembrane region" description="Helical" evidence="8">
    <location>
        <begin position="7"/>
        <end position="26"/>
    </location>
</feature>
<evidence type="ECO:0000256" key="1">
    <source>
        <dbReference type="ARBA" id="ARBA00004651"/>
    </source>
</evidence>
<comment type="subcellular location">
    <subcellularLocation>
        <location evidence="1">Cell membrane</location>
        <topology evidence="1">Multi-pass membrane protein</topology>
    </subcellularLocation>
</comment>
<keyword evidence="6 8" id="KW-0472">Membrane</keyword>
<proteinExistence type="predicted"/>
<reference evidence="10 11" key="1">
    <citation type="submission" date="2020-08" db="EMBL/GenBank/DDBJ databases">
        <title>Sequencing the genomes of 1000 actinobacteria strains.</title>
        <authorList>
            <person name="Klenk H.-P."/>
        </authorList>
    </citation>
    <scope>NUCLEOTIDE SEQUENCE [LARGE SCALE GENOMIC DNA]</scope>
    <source>
        <strain evidence="10 11">DSM 102122</strain>
    </source>
</reference>
<evidence type="ECO:0000313" key="10">
    <source>
        <dbReference type="EMBL" id="MBB5791181.1"/>
    </source>
</evidence>
<organism evidence="10 11">
    <name type="scientific">Jiangella mangrovi</name>
    <dbReference type="NCBI Taxonomy" id="1524084"/>
    <lineage>
        <taxon>Bacteria</taxon>
        <taxon>Bacillati</taxon>
        <taxon>Actinomycetota</taxon>
        <taxon>Actinomycetes</taxon>
        <taxon>Jiangellales</taxon>
        <taxon>Jiangellaceae</taxon>
        <taxon>Jiangella</taxon>
    </lineage>
</organism>
<dbReference type="GO" id="GO:0005886">
    <property type="term" value="C:plasma membrane"/>
    <property type="evidence" value="ECO:0007669"/>
    <property type="project" value="UniProtKB-SubCell"/>
</dbReference>
<keyword evidence="4 8" id="KW-0812">Transmembrane</keyword>
<feature type="transmembrane region" description="Helical" evidence="8">
    <location>
        <begin position="149"/>
        <end position="172"/>
    </location>
</feature>
<feature type="transmembrane region" description="Helical" evidence="8">
    <location>
        <begin position="283"/>
        <end position="305"/>
    </location>
</feature>
<feature type="domain" description="Major facilitator superfamily (MFS) profile" evidence="9">
    <location>
        <begin position="1"/>
        <end position="447"/>
    </location>
</feature>
<dbReference type="InterPro" id="IPR004638">
    <property type="entry name" value="EmrB-like"/>
</dbReference>
<accession>A0A7W9GWX0</accession>
<evidence type="ECO:0000256" key="4">
    <source>
        <dbReference type="ARBA" id="ARBA00022692"/>
    </source>
</evidence>
<feature type="transmembrane region" description="Helical" evidence="8">
    <location>
        <begin position="251"/>
        <end position="277"/>
    </location>
</feature>
<keyword evidence="3" id="KW-1003">Cell membrane</keyword>
<dbReference type="Gene3D" id="1.20.1720.10">
    <property type="entry name" value="Multidrug resistance protein D"/>
    <property type="match status" value="1"/>
</dbReference>
<feature type="compositionally biased region" description="Basic and acidic residues" evidence="7">
    <location>
        <begin position="586"/>
        <end position="599"/>
    </location>
</feature>
<feature type="region of interest" description="Disordered" evidence="7">
    <location>
        <begin position="576"/>
        <end position="714"/>
    </location>
</feature>
<keyword evidence="5 8" id="KW-1133">Transmembrane helix</keyword>
<evidence type="ECO:0000256" key="5">
    <source>
        <dbReference type="ARBA" id="ARBA00022989"/>
    </source>
</evidence>
<feature type="transmembrane region" description="Helical" evidence="8">
    <location>
        <begin position="380"/>
        <end position="401"/>
    </location>
</feature>
<feature type="transmembrane region" description="Helical" evidence="8">
    <location>
        <begin position="317"/>
        <end position="335"/>
    </location>
</feature>
<dbReference type="PANTHER" id="PTHR42718">
    <property type="entry name" value="MAJOR FACILITATOR SUPERFAMILY MULTIDRUG TRANSPORTER MFSC"/>
    <property type="match status" value="1"/>
</dbReference>
<protein>
    <submittedName>
        <fullName evidence="10">EmrB/QacA subfamily drug resistance transporter</fullName>
    </submittedName>
</protein>
<dbReference type="Pfam" id="PF07690">
    <property type="entry name" value="MFS_1"/>
    <property type="match status" value="1"/>
</dbReference>
<dbReference type="Gene3D" id="1.20.1250.20">
    <property type="entry name" value="MFS general substrate transporter like domains"/>
    <property type="match status" value="1"/>
</dbReference>
<evidence type="ECO:0000256" key="6">
    <source>
        <dbReference type="ARBA" id="ARBA00023136"/>
    </source>
</evidence>
<feature type="compositionally biased region" description="Basic and acidic residues" evidence="7">
    <location>
        <begin position="672"/>
        <end position="696"/>
    </location>
</feature>
<evidence type="ECO:0000259" key="9">
    <source>
        <dbReference type="PROSITE" id="PS50850"/>
    </source>
</evidence>
<evidence type="ECO:0000256" key="2">
    <source>
        <dbReference type="ARBA" id="ARBA00022448"/>
    </source>
</evidence>
<dbReference type="NCBIfam" id="TIGR00711">
    <property type="entry name" value="efflux_EmrB"/>
    <property type="match status" value="1"/>
</dbReference>
<dbReference type="PROSITE" id="PS50850">
    <property type="entry name" value="MFS"/>
    <property type="match status" value="1"/>
</dbReference>
<keyword evidence="2" id="KW-0813">Transport</keyword>
<evidence type="ECO:0000256" key="7">
    <source>
        <dbReference type="SAM" id="MobiDB-lite"/>
    </source>
</evidence>
<dbReference type="Proteomes" id="UP000542813">
    <property type="component" value="Unassembled WGS sequence"/>
</dbReference>
<feature type="transmembrane region" description="Helical" evidence="8">
    <location>
        <begin position="210"/>
        <end position="231"/>
    </location>
</feature>
<sequence>MITGAVMLNLDIAAVSVALPTFQAAFGTTVATAAWTMTGYTLALAAVIPFTGWATDRFGARRLYLSALALYLCGAVLCSVAWDIGALIGARTMQGAGAGMLVPLAMTITTRAAGPGRVGRLTAVLFAVAATGAIVGPVLAGWLLGIASWHWVFLVTVPFGVVTFAAAFRVLPRVPSQRTERFDFAGLALLSPGLAAILFGVSSAPGRSSLATAAVLVPAAAGLLLVAAFVLHALRTDHPVIDLRMFRHRELTVAVVTMAMFFVAFTGTGLLLPAYFLQVRGESALTAGLLMAPQSVAAIVTMLVCGRYADRTGPRRLVAGGLTLVVLGLTTLARVGADTSYALLAGSLVVIGLGLGMTTMPLTAAALASLAPAQVARGSTLINIVQQAATSAGIAVTSVLLTSRLLEVPAAGDRSAVARAFASTYAVAVALVMLTIVPALFLRRTRRRARGSARDDPGGAAPAAGVVADAGQRVATERVRRRGQHLGRRVRPPPARPHDAGALQVGHGRCEPLEPAGTATVARLDGCVDTADPRPADHERQPGRLLGGVQQRQRVQPHTGQHDHAVVPAQLAQRRERVGGALPGDQRLRQRADGGERRQRVGAAVPVRPGQHGPRDRPHPPVDGVLRGVVPGGGRDGRDRAVVLAVVRQRDVPGGRRGGEGRAGRRHQHRAAGREQPVDDGVRSPGDPAERRERRVQAHRPPGQPEPLRGGAHVRRRDLRRLCRHHVTSDLGSRLEASC</sequence>
<feature type="compositionally biased region" description="Basic residues" evidence="7">
    <location>
        <begin position="479"/>
        <end position="491"/>
    </location>
</feature>
<feature type="transmembrane region" description="Helical" evidence="8">
    <location>
        <begin position="421"/>
        <end position="442"/>
    </location>
</feature>
<dbReference type="CDD" id="cd17503">
    <property type="entry name" value="MFS_LmrB_MDR_like"/>
    <property type="match status" value="1"/>
</dbReference>
<feature type="transmembrane region" description="Helical" evidence="8">
    <location>
        <begin position="32"/>
        <end position="51"/>
    </location>
</feature>
<keyword evidence="11" id="KW-1185">Reference proteome</keyword>
<dbReference type="SUPFAM" id="SSF103473">
    <property type="entry name" value="MFS general substrate transporter"/>
    <property type="match status" value="1"/>
</dbReference>
<dbReference type="InterPro" id="IPR036259">
    <property type="entry name" value="MFS_trans_sf"/>
</dbReference>
<feature type="transmembrane region" description="Helical" evidence="8">
    <location>
        <begin position="121"/>
        <end position="143"/>
    </location>
</feature>
<feature type="region of interest" description="Disordered" evidence="7">
    <location>
        <begin position="479"/>
        <end position="501"/>
    </location>
</feature>